<dbReference type="GO" id="GO:0032259">
    <property type="term" value="P:methylation"/>
    <property type="evidence" value="ECO:0007669"/>
    <property type="project" value="UniProtKB-KW"/>
</dbReference>
<reference evidence="5 6" key="1">
    <citation type="submission" date="2024-08" db="EMBL/GenBank/DDBJ databases">
        <title>Gnathostoma spinigerum genome.</title>
        <authorList>
            <person name="Gonzalez-Bertolin B."/>
            <person name="Monzon S."/>
            <person name="Zaballos A."/>
            <person name="Jimenez P."/>
            <person name="Dekumyoy P."/>
            <person name="Varona S."/>
            <person name="Cuesta I."/>
            <person name="Sumanam S."/>
            <person name="Adisakwattana P."/>
            <person name="Gasser R.B."/>
            <person name="Hernandez-Gonzalez A."/>
            <person name="Young N.D."/>
            <person name="Perteguer M.J."/>
        </authorList>
    </citation>
    <scope>NUCLEOTIDE SEQUENCE [LARGE SCALE GENOMIC DNA]</scope>
    <source>
        <strain evidence="5">AL3</strain>
        <tissue evidence="5">Liver</tissue>
    </source>
</reference>
<name>A0ABD6E5Z2_9BILA</name>
<keyword evidence="6" id="KW-1185">Reference proteome</keyword>
<dbReference type="Proteomes" id="UP001608902">
    <property type="component" value="Unassembled WGS sequence"/>
</dbReference>
<gene>
    <name evidence="5" type="ORF">AB6A40_001301</name>
</gene>
<dbReference type="EMBL" id="JBGFUD010000470">
    <property type="protein sequence ID" value="MFH4974592.1"/>
    <property type="molecule type" value="Genomic_DNA"/>
</dbReference>
<evidence type="ECO:0000313" key="5">
    <source>
        <dbReference type="EMBL" id="MFH4974592.1"/>
    </source>
</evidence>
<dbReference type="PROSITE" id="PS51675">
    <property type="entry name" value="SAM_MT_TRM10"/>
    <property type="match status" value="1"/>
</dbReference>
<keyword evidence="3" id="KW-0949">S-adenosyl-L-methionine</keyword>
<dbReference type="InterPro" id="IPR028564">
    <property type="entry name" value="MT_TRM10-typ"/>
</dbReference>
<protein>
    <recommendedName>
        <fullName evidence="4">SAM-dependent MTase TRM10-type domain-containing protein</fullName>
    </recommendedName>
</protein>
<feature type="non-terminal residue" evidence="5">
    <location>
        <position position="1"/>
    </location>
</feature>
<comment type="caution">
    <text evidence="5">The sequence shown here is derived from an EMBL/GenBank/DDBJ whole genome shotgun (WGS) entry which is preliminary data.</text>
</comment>
<feature type="domain" description="SAM-dependent MTase TRM10-type" evidence="4">
    <location>
        <begin position="1"/>
        <end position="127"/>
    </location>
</feature>
<dbReference type="PANTHER" id="PTHR13563:SF12">
    <property type="entry name" value="PROTEIN CBG09110"/>
    <property type="match status" value="1"/>
</dbReference>
<dbReference type="AlphaFoldDB" id="A0ABD6E5Z2"/>
<evidence type="ECO:0000313" key="6">
    <source>
        <dbReference type="Proteomes" id="UP001608902"/>
    </source>
</evidence>
<proteinExistence type="predicted"/>
<keyword evidence="1" id="KW-0489">Methyltransferase</keyword>
<evidence type="ECO:0000256" key="1">
    <source>
        <dbReference type="ARBA" id="ARBA00022603"/>
    </source>
</evidence>
<dbReference type="Gene3D" id="3.40.1280.30">
    <property type="match status" value="1"/>
</dbReference>
<keyword evidence="2" id="KW-0808">Transferase</keyword>
<dbReference type="InterPro" id="IPR038459">
    <property type="entry name" value="MT_TRM10-typ_sf"/>
</dbReference>
<accession>A0ABD6E5Z2</accession>
<evidence type="ECO:0000256" key="3">
    <source>
        <dbReference type="ARBA" id="ARBA00022691"/>
    </source>
</evidence>
<evidence type="ECO:0000256" key="2">
    <source>
        <dbReference type="ARBA" id="ARBA00022679"/>
    </source>
</evidence>
<organism evidence="5 6">
    <name type="scientific">Gnathostoma spinigerum</name>
    <dbReference type="NCBI Taxonomy" id="75299"/>
    <lineage>
        <taxon>Eukaryota</taxon>
        <taxon>Metazoa</taxon>
        <taxon>Ecdysozoa</taxon>
        <taxon>Nematoda</taxon>
        <taxon>Chromadorea</taxon>
        <taxon>Rhabditida</taxon>
        <taxon>Spirurina</taxon>
        <taxon>Gnathostomatomorpha</taxon>
        <taxon>Gnathostomatoidea</taxon>
        <taxon>Gnathostomatidae</taxon>
        <taxon>Gnathostoma</taxon>
    </lineage>
</organism>
<dbReference type="PANTHER" id="PTHR13563">
    <property type="entry name" value="TRNA (GUANINE-9-) METHYLTRANSFERASE"/>
    <property type="match status" value="1"/>
</dbReference>
<sequence length="161" mass="18589">YVGFYGGAYTSQTILPDFLSSSPKDLYSKDDIVYISRHARQMLDGPLKSDVYVICASWDDKKESLGATRKGCYRSARLPLDKYLRWKSGGKAIPFPNILRILDEVYTTNGDWETALKNHVSQRHWATSDEVLRKRAELHKMKRKNLDEMVQMIQEITANKK</sequence>
<dbReference type="InterPro" id="IPR007356">
    <property type="entry name" value="tRNA_m1G_MeTrfase_euk"/>
</dbReference>
<dbReference type="GO" id="GO:0008168">
    <property type="term" value="F:methyltransferase activity"/>
    <property type="evidence" value="ECO:0007669"/>
    <property type="project" value="UniProtKB-KW"/>
</dbReference>
<evidence type="ECO:0000259" key="4">
    <source>
        <dbReference type="PROSITE" id="PS51675"/>
    </source>
</evidence>